<dbReference type="AlphaFoldDB" id="A0A5A7TD61"/>
<evidence type="ECO:0000313" key="2">
    <source>
        <dbReference type="Proteomes" id="UP000321393"/>
    </source>
</evidence>
<gene>
    <name evidence="1" type="ORF">E6C27_scaffold206G00170</name>
</gene>
<comment type="caution">
    <text evidence="1">The sequence shown here is derived from an EMBL/GenBank/DDBJ whole genome shotgun (WGS) entry which is preliminary data.</text>
</comment>
<accession>A0A5A7TD61</accession>
<sequence>MTSGTTKPPNVPRLYALSKFKHDSVKDMWNPHTNDWDIQIQRPLRDHEVQIWNDIKVVPVAPNQDRGASSPIWKINPDGVFDIVSVKRALIDNDSFSTTTFQPNIFKVLWKSDIPKKMQVLYLDSYS</sequence>
<proteinExistence type="predicted"/>
<name>A0A5A7TD61_CUCMM</name>
<evidence type="ECO:0000313" key="1">
    <source>
        <dbReference type="EMBL" id="KAA0041372.1"/>
    </source>
</evidence>
<reference evidence="1 2" key="1">
    <citation type="submission" date="2019-08" db="EMBL/GenBank/DDBJ databases">
        <title>Draft genome sequences of two oriental melons (Cucumis melo L. var makuwa).</title>
        <authorList>
            <person name="Kwon S.-Y."/>
        </authorList>
    </citation>
    <scope>NUCLEOTIDE SEQUENCE [LARGE SCALE GENOMIC DNA]</scope>
    <source>
        <strain evidence="2">cv. SW 3</strain>
        <tissue evidence="1">Leaf</tissue>
    </source>
</reference>
<dbReference type="EMBL" id="SSTE01016659">
    <property type="protein sequence ID" value="KAA0041372.1"/>
    <property type="molecule type" value="Genomic_DNA"/>
</dbReference>
<protein>
    <submittedName>
        <fullName evidence="1">LINE-1 retrotransposable element ORF2 protein</fullName>
    </submittedName>
</protein>
<dbReference type="Proteomes" id="UP000321393">
    <property type="component" value="Unassembled WGS sequence"/>
</dbReference>
<organism evidence="1 2">
    <name type="scientific">Cucumis melo var. makuwa</name>
    <name type="common">Oriental melon</name>
    <dbReference type="NCBI Taxonomy" id="1194695"/>
    <lineage>
        <taxon>Eukaryota</taxon>
        <taxon>Viridiplantae</taxon>
        <taxon>Streptophyta</taxon>
        <taxon>Embryophyta</taxon>
        <taxon>Tracheophyta</taxon>
        <taxon>Spermatophyta</taxon>
        <taxon>Magnoliopsida</taxon>
        <taxon>eudicotyledons</taxon>
        <taxon>Gunneridae</taxon>
        <taxon>Pentapetalae</taxon>
        <taxon>rosids</taxon>
        <taxon>fabids</taxon>
        <taxon>Cucurbitales</taxon>
        <taxon>Cucurbitaceae</taxon>
        <taxon>Benincaseae</taxon>
        <taxon>Cucumis</taxon>
    </lineage>
</organism>